<dbReference type="PROSITE" id="PS51198">
    <property type="entry name" value="UVRD_HELICASE_ATP_BIND"/>
    <property type="match status" value="1"/>
</dbReference>
<dbReference type="PANTHER" id="PTHR11070:SF45">
    <property type="entry name" value="DNA 3'-5' HELICASE"/>
    <property type="match status" value="1"/>
</dbReference>
<keyword evidence="1 5" id="KW-0547">Nucleotide-binding</keyword>
<feature type="compositionally biased region" description="Basic and acidic residues" evidence="6">
    <location>
        <begin position="173"/>
        <end position="187"/>
    </location>
</feature>
<evidence type="ECO:0000256" key="2">
    <source>
        <dbReference type="ARBA" id="ARBA00022801"/>
    </source>
</evidence>
<feature type="region of interest" description="Disordered" evidence="6">
    <location>
        <begin position="773"/>
        <end position="818"/>
    </location>
</feature>
<dbReference type="InterPro" id="IPR014016">
    <property type="entry name" value="UvrD-like_ATP-bd"/>
</dbReference>
<feature type="compositionally biased region" description="Pro residues" evidence="6">
    <location>
        <begin position="157"/>
        <end position="172"/>
    </location>
</feature>
<evidence type="ECO:0000256" key="1">
    <source>
        <dbReference type="ARBA" id="ARBA00022741"/>
    </source>
</evidence>
<keyword evidence="9" id="KW-1185">Reference proteome</keyword>
<feature type="compositionally biased region" description="Low complexity" evidence="6">
    <location>
        <begin position="1051"/>
        <end position="1069"/>
    </location>
</feature>
<evidence type="ECO:0000259" key="7">
    <source>
        <dbReference type="PROSITE" id="PS51198"/>
    </source>
</evidence>
<dbReference type="GO" id="GO:0005829">
    <property type="term" value="C:cytosol"/>
    <property type="evidence" value="ECO:0007669"/>
    <property type="project" value="TreeGrafter"/>
</dbReference>
<feature type="region of interest" description="Disordered" evidence="6">
    <location>
        <begin position="908"/>
        <end position="940"/>
    </location>
</feature>
<feature type="compositionally biased region" description="Pro residues" evidence="6">
    <location>
        <begin position="785"/>
        <end position="797"/>
    </location>
</feature>
<dbReference type="Proteomes" id="UP000217676">
    <property type="component" value="Chromosome"/>
</dbReference>
<name>A0A160P1K2_STRLU</name>
<accession>A0A160P1K2</accession>
<evidence type="ECO:0000256" key="5">
    <source>
        <dbReference type="PROSITE-ProRule" id="PRU00560"/>
    </source>
</evidence>
<dbReference type="AlphaFoldDB" id="A0A160P1K2"/>
<dbReference type="Gene3D" id="3.40.50.300">
    <property type="entry name" value="P-loop containing nucleotide triphosphate hydrolases"/>
    <property type="match status" value="3"/>
</dbReference>
<evidence type="ECO:0000313" key="8">
    <source>
        <dbReference type="EMBL" id="BAU84556.1"/>
    </source>
</evidence>
<evidence type="ECO:0000256" key="6">
    <source>
        <dbReference type="SAM" id="MobiDB-lite"/>
    </source>
</evidence>
<dbReference type="GO" id="GO:0000725">
    <property type="term" value="P:recombinational repair"/>
    <property type="evidence" value="ECO:0007669"/>
    <property type="project" value="TreeGrafter"/>
</dbReference>
<reference evidence="8 9" key="1">
    <citation type="journal article" date="2016" name="Genome Announc.">
        <title>Complete Genome Sequence of Thiostrepton-Producing Streptomyces laurentii ATCC 31255.</title>
        <authorList>
            <person name="Doi K."/>
            <person name="Fujino Y."/>
            <person name="Nagayoshi Y."/>
            <person name="Ohshima T."/>
            <person name="Ogata S."/>
        </authorList>
    </citation>
    <scope>NUCLEOTIDE SEQUENCE [LARGE SCALE GENOMIC DNA]</scope>
    <source>
        <strain evidence="8 9">ATCC 31255</strain>
    </source>
</reference>
<keyword evidence="3 5" id="KW-0347">Helicase</keyword>
<evidence type="ECO:0000256" key="3">
    <source>
        <dbReference type="ARBA" id="ARBA00022806"/>
    </source>
</evidence>
<dbReference type="GO" id="GO:0016787">
    <property type="term" value="F:hydrolase activity"/>
    <property type="evidence" value="ECO:0007669"/>
    <property type="project" value="UniProtKB-UniRule"/>
</dbReference>
<feature type="region of interest" description="Disordered" evidence="6">
    <location>
        <begin position="151"/>
        <end position="231"/>
    </location>
</feature>
<feature type="domain" description="UvrD-like helicase ATP-binding" evidence="7">
    <location>
        <begin position="266"/>
        <end position="626"/>
    </location>
</feature>
<feature type="binding site" evidence="5">
    <location>
        <begin position="287"/>
        <end position="294"/>
    </location>
    <ligand>
        <name>ATP</name>
        <dbReference type="ChEBI" id="CHEBI:30616"/>
    </ligand>
</feature>
<dbReference type="SUPFAM" id="SSF52540">
    <property type="entry name" value="P-loop containing nucleoside triphosphate hydrolases"/>
    <property type="match status" value="1"/>
</dbReference>
<evidence type="ECO:0000256" key="4">
    <source>
        <dbReference type="ARBA" id="ARBA00022840"/>
    </source>
</evidence>
<dbReference type="GO" id="GO:0005524">
    <property type="term" value="F:ATP binding"/>
    <property type="evidence" value="ECO:0007669"/>
    <property type="project" value="UniProtKB-UniRule"/>
</dbReference>
<keyword evidence="4 5" id="KW-0067">ATP-binding</keyword>
<gene>
    <name evidence="8" type="ORF">SLA_3648</name>
</gene>
<evidence type="ECO:0000313" key="9">
    <source>
        <dbReference type="Proteomes" id="UP000217676"/>
    </source>
</evidence>
<organism evidence="8 9">
    <name type="scientific">Streptomyces laurentii</name>
    <dbReference type="NCBI Taxonomy" id="39478"/>
    <lineage>
        <taxon>Bacteria</taxon>
        <taxon>Bacillati</taxon>
        <taxon>Actinomycetota</taxon>
        <taxon>Actinomycetes</taxon>
        <taxon>Kitasatosporales</taxon>
        <taxon>Streptomycetaceae</taxon>
        <taxon>Streptomyces</taxon>
    </lineage>
</organism>
<feature type="compositionally biased region" description="Pro residues" evidence="6">
    <location>
        <begin position="203"/>
        <end position="227"/>
    </location>
</feature>
<keyword evidence="2 5" id="KW-0378">Hydrolase</keyword>
<dbReference type="GO" id="GO:0003677">
    <property type="term" value="F:DNA binding"/>
    <property type="evidence" value="ECO:0007669"/>
    <property type="project" value="InterPro"/>
</dbReference>
<feature type="compositionally biased region" description="Low complexity" evidence="6">
    <location>
        <begin position="1026"/>
        <end position="1039"/>
    </location>
</feature>
<dbReference type="KEGG" id="slau:SLA_3648"/>
<dbReference type="PANTHER" id="PTHR11070">
    <property type="entry name" value="UVRD / RECB / PCRA DNA HELICASE FAMILY MEMBER"/>
    <property type="match status" value="1"/>
</dbReference>
<dbReference type="GO" id="GO:0043138">
    <property type="term" value="F:3'-5' DNA helicase activity"/>
    <property type="evidence" value="ECO:0007669"/>
    <property type="project" value="TreeGrafter"/>
</dbReference>
<proteinExistence type="predicted"/>
<dbReference type="EMBL" id="AP017424">
    <property type="protein sequence ID" value="BAU84556.1"/>
    <property type="molecule type" value="Genomic_DNA"/>
</dbReference>
<dbReference type="InterPro" id="IPR027417">
    <property type="entry name" value="P-loop_NTPase"/>
</dbReference>
<dbReference type="Pfam" id="PF13245">
    <property type="entry name" value="AAA_19"/>
    <property type="match status" value="1"/>
</dbReference>
<sequence length="1217" mass="130886">MGATTRDEVLAVEQRAVDHAYDCYTAKLAELSGSSAAGASASGKDGIANRAAQEARAAAYGGLGDESLVFARVDAPEEPGAEPRPWYVGRRSVHDAAHEPVVLLWTSPLAKKWTEARPESPGEVVLRRRLRCVQRLVEGYFDEIASARAVPANPSVPDLPPVPDMPSMPSVPEPRRSDDDTRDRTESPGEAPVPAPAHAKPRTPAPSAPTPAPSAPTPAPEPTPVPTPGDLARRVRVRQRPLQPDDFLLRELQRSRSGRMRDIVETIRRDQMDLVTGSPADILVVQGGPGTGKSAVGLHRVTWLVDNAHFKAQDILVIGPHQRFLDYVGQVLPTLGTRDVNTVQLDRLWEGEIRGTDSLRARIVKSDDRMAAVLRRRVEHDYRPEALDDLTVAPAFEGDEPAVVVTAGSTTLRVPRSAVLALLDQAHGGDGPYRERRDRFRGLLVDRLLQELAEIAPRRGQTGTIRRDLERNRRVERLVERVWPSPGPREALRTLYDSPDLLRACADGLLDDTEQAALLRPRAASADADPWTLDDRVCLEELRVLVSGDTPRRYGHIVIDEAQDLTPMQARALRRRCAVGGSMTVLGDLAQATGPHLPASWDRTGALLSDDGDWRVAELHTSYRVPAEIMEFVAPLAHAVAPGLPYPQAVREAGEDAVRTLETGPWKLLDDTVAQVSRLVGTSDGSTPRSVAVIVPDDSDWLDAITRRIDEDEGIGERHREAVSVLAAAQAKGMEYDHVLVVEPATIADRGPAGLRQLYVALTRSTQSLTVLHTAPLPEALTRPVEPPEPPEPPTPTAPEGQAENPAEDPTGRLPRIGTDIRVEVVDRAPGGRYKVRPLSPVLDRPLVLTVRHGSVPPRRGERLDCWVFANESNQTVLTADQRGRSPVSERMAGRYAEALGVLDELAAPTTPTTPTAPTAPTTPTAPTAHSDGAGPAGEVTDARGRLSELQGMANRVLRRDQADWVDVLHLLGDPDRDDLNALRDLAATANRALKDGTFDAGRLAADLAASGWAAPLADARRALQARTAAAADPTTPDDAAPEQKDNADMTTAGTSPAAPATTATPATPATAATPTIEAGLLGLLETAAGTDRTCKKHEAVRHALKASLLWADLQPSDSAIVDVSCVTPHGLFLYEALGAGHATYADLRAGATRLLEINHTLPAPADRLFLVLPEPPAETWSVGTLRDVFHVHVIWSTPTGGWDGERIGLALGSAAE</sequence>
<protein>
    <submittedName>
        <fullName evidence="8">ATP-dependent DNA helicase</fullName>
    </submittedName>
</protein>
<feature type="region of interest" description="Disordered" evidence="6">
    <location>
        <begin position="1026"/>
        <end position="1069"/>
    </location>
</feature>
<feature type="compositionally biased region" description="Low complexity" evidence="6">
    <location>
        <begin position="908"/>
        <end position="929"/>
    </location>
</feature>
<dbReference type="InterPro" id="IPR000212">
    <property type="entry name" value="DNA_helicase_UvrD/REP"/>
</dbReference>